<proteinExistence type="predicted"/>
<evidence type="ECO:0000256" key="2">
    <source>
        <dbReference type="SAM" id="MobiDB-lite"/>
    </source>
</evidence>
<dbReference type="PROSITE" id="PS00028">
    <property type="entry name" value="ZINC_FINGER_C2H2_1"/>
    <property type="match status" value="1"/>
</dbReference>
<dbReference type="InterPro" id="IPR001841">
    <property type="entry name" value="Znf_RING"/>
</dbReference>
<evidence type="ECO:0000256" key="1">
    <source>
        <dbReference type="PROSITE-ProRule" id="PRU00175"/>
    </source>
</evidence>
<dbReference type="GO" id="GO:0043022">
    <property type="term" value="F:ribosome binding"/>
    <property type="evidence" value="ECO:0007669"/>
    <property type="project" value="TreeGrafter"/>
</dbReference>
<dbReference type="InterPro" id="IPR056437">
    <property type="entry name" value="Znf-C2H2_ZNF598/HEL2"/>
</dbReference>
<dbReference type="Gene3D" id="3.30.40.10">
    <property type="entry name" value="Zinc/RING finger domain, C3HC4 (zinc finger)"/>
    <property type="match status" value="1"/>
</dbReference>
<dbReference type="Pfam" id="PF25447">
    <property type="entry name" value="RING_ZNF598"/>
    <property type="match status" value="1"/>
</dbReference>
<protein>
    <recommendedName>
        <fullName evidence="3">RING-type domain-containing protein</fullName>
    </recommendedName>
</protein>
<dbReference type="InterPro" id="IPR044288">
    <property type="entry name" value="ZNF598/HEL2"/>
</dbReference>
<dbReference type="SMART" id="SM00355">
    <property type="entry name" value="ZnF_C2H2"/>
    <property type="match status" value="4"/>
</dbReference>
<evidence type="ECO:0000313" key="4">
    <source>
        <dbReference type="EMBL" id="KDN38696.1"/>
    </source>
</evidence>
<dbReference type="InterPro" id="IPR013083">
    <property type="entry name" value="Znf_RING/FYVE/PHD"/>
</dbReference>
<dbReference type="HOGENOM" id="CLU_008515_0_0_1"/>
<organism evidence="4 5">
    <name type="scientific">Tilletiaria anomala (strain ATCC 24038 / CBS 436.72 / UBC 951)</name>
    <dbReference type="NCBI Taxonomy" id="1037660"/>
    <lineage>
        <taxon>Eukaryota</taxon>
        <taxon>Fungi</taxon>
        <taxon>Dikarya</taxon>
        <taxon>Basidiomycota</taxon>
        <taxon>Ustilaginomycotina</taxon>
        <taxon>Exobasidiomycetes</taxon>
        <taxon>Georgefischeriales</taxon>
        <taxon>Tilletiariaceae</taxon>
        <taxon>Tilletiaria</taxon>
    </lineage>
</organism>
<keyword evidence="1" id="KW-0862">Zinc</keyword>
<sequence>MSASASGSGNAPESTTAEKANDEEIPPEVELCFICAEPVHLYSLPPCDHITCHMCAVRLRALYKKIECTFCKAPAESLIFTSSTTKTFAEYTPEELPHKDAKLSISFLTREAMEETLFLLRFNCPDTKCEVASAGWNDLKSHIRRDHGKLLCDLCVRNKKIFAHEHTLYNKHSLGSHMSSDHRFCEYCHAYFYSDDELFVHMRDRHEQCHICKARGGEAAQTYFKDYTALERHFKLQHFLCPNAECLEKKFIVFPSEMDFKAHQLAEHGAELTSRERREAIRVDAAFTYDNPAEPSRGGERRAGRSRRDGKGMGADQDQEQEAPYLANRSSVPGASRARGRRAAFGGSLTTNIVAVAENNAVTTGQSEDERIQQHQIFLARVKDVFKGSEPKVSSFRAAVRGYLAGEMSAKDLTGTVHSLTGDLDAGSLIINGLVELLEDEEKRTDVLTAWNGLRIERTQFPSLVPNGIGAASSSGFRYSNAAQGHIQLRNIKSSASSSSRVWANVERAAALGAQAGRGAGAGTSAAGGRSSQFPALLRATGPNGKVVPGSGSHSAAALKASGSSAVRSTRGSTPWSTSSALHQAPSASSSTVTPRSQVMPSSYASKSTVGSCGNVNSSGVSMTKQHFPGLPAPSSSATALAEKKRQALAKSKGMNRTLSAPGGGSPGAGGSGSGYGSSNGGSGASTPTWGGSGSGTAGAGLGLASLVSRIDGSTFVVGAEEEGAILDAETGDAHDTGGAGGGGGGRKKKRGVALMTLGAVQRG</sequence>
<evidence type="ECO:0000259" key="3">
    <source>
        <dbReference type="PROSITE" id="PS50089"/>
    </source>
</evidence>
<keyword evidence="1" id="KW-0479">Metal-binding</keyword>
<feature type="region of interest" description="Disordered" evidence="2">
    <location>
        <begin position="535"/>
        <end position="611"/>
    </location>
</feature>
<dbReference type="Pfam" id="PF23230">
    <property type="entry name" value="zf-C2H2_13"/>
    <property type="match status" value="1"/>
</dbReference>
<dbReference type="Pfam" id="PF23202">
    <property type="entry name" value="PAH_ZNF598"/>
    <property type="match status" value="1"/>
</dbReference>
<feature type="compositionally biased region" description="Basic and acidic residues" evidence="2">
    <location>
        <begin position="297"/>
        <end position="311"/>
    </location>
</feature>
<dbReference type="InterPro" id="IPR057634">
    <property type="entry name" value="PAH_ZNF598/HEL2"/>
</dbReference>
<dbReference type="AlphaFoldDB" id="A0A066VB51"/>
<dbReference type="EMBL" id="JMSN01000114">
    <property type="protein sequence ID" value="KDN38696.1"/>
    <property type="molecule type" value="Genomic_DNA"/>
</dbReference>
<dbReference type="GO" id="GO:0061630">
    <property type="term" value="F:ubiquitin protein ligase activity"/>
    <property type="evidence" value="ECO:0007669"/>
    <property type="project" value="InterPro"/>
</dbReference>
<feature type="compositionally biased region" description="Low complexity" evidence="2">
    <location>
        <begin position="550"/>
        <end position="566"/>
    </location>
</feature>
<dbReference type="OMA" id="AHEHTLH"/>
<evidence type="ECO:0000313" key="5">
    <source>
        <dbReference type="Proteomes" id="UP000027361"/>
    </source>
</evidence>
<feature type="region of interest" description="Disordered" evidence="2">
    <location>
        <begin position="1"/>
        <end position="23"/>
    </location>
</feature>
<feature type="region of interest" description="Disordered" evidence="2">
    <location>
        <begin position="624"/>
        <end position="692"/>
    </location>
</feature>
<dbReference type="GO" id="GO:0016567">
    <property type="term" value="P:protein ubiquitination"/>
    <property type="evidence" value="ECO:0007669"/>
    <property type="project" value="TreeGrafter"/>
</dbReference>
<feature type="compositionally biased region" description="Polar residues" evidence="2">
    <location>
        <begin position="1"/>
        <end position="18"/>
    </location>
</feature>
<dbReference type="PANTHER" id="PTHR22938:SF0">
    <property type="entry name" value="E3 UBIQUITIN-PROTEIN LIGASE ZNF598"/>
    <property type="match status" value="1"/>
</dbReference>
<dbReference type="InterPro" id="IPR013087">
    <property type="entry name" value="Znf_C2H2_type"/>
</dbReference>
<gene>
    <name evidence="4" type="ORF">K437DRAFT_239901</name>
</gene>
<dbReference type="OrthoDB" id="3838338at2759"/>
<keyword evidence="1" id="KW-0863">Zinc-finger</keyword>
<dbReference type="PANTHER" id="PTHR22938">
    <property type="entry name" value="ZINC FINGER PROTEIN 598"/>
    <property type="match status" value="1"/>
</dbReference>
<feature type="domain" description="RING-type" evidence="3">
    <location>
        <begin position="32"/>
        <end position="72"/>
    </location>
</feature>
<dbReference type="RefSeq" id="XP_013240800.1">
    <property type="nucleotide sequence ID" value="XM_013385346.1"/>
</dbReference>
<keyword evidence="5" id="KW-1185">Reference proteome</keyword>
<dbReference type="GO" id="GO:0072344">
    <property type="term" value="P:rescue of stalled ribosome"/>
    <property type="evidence" value="ECO:0007669"/>
    <property type="project" value="InterPro"/>
</dbReference>
<dbReference type="PROSITE" id="PS50089">
    <property type="entry name" value="ZF_RING_2"/>
    <property type="match status" value="1"/>
</dbReference>
<name>A0A066VB51_TILAU</name>
<dbReference type="STRING" id="1037660.A0A066VB51"/>
<reference evidence="4 5" key="1">
    <citation type="submission" date="2014-05" db="EMBL/GenBank/DDBJ databases">
        <title>Draft genome sequence of a rare smut relative, Tilletiaria anomala UBC 951.</title>
        <authorList>
            <consortium name="DOE Joint Genome Institute"/>
            <person name="Toome M."/>
            <person name="Kuo A."/>
            <person name="Henrissat B."/>
            <person name="Lipzen A."/>
            <person name="Tritt A."/>
            <person name="Yoshinaga Y."/>
            <person name="Zane M."/>
            <person name="Barry K."/>
            <person name="Grigoriev I.V."/>
            <person name="Spatafora J.W."/>
            <person name="Aimea M.C."/>
        </authorList>
    </citation>
    <scope>NUCLEOTIDE SEQUENCE [LARGE SCALE GENOMIC DNA]</scope>
    <source>
        <strain evidence="4 5">UBC 951</strain>
    </source>
</reference>
<dbReference type="Proteomes" id="UP000027361">
    <property type="component" value="Unassembled WGS sequence"/>
</dbReference>
<dbReference type="InParanoid" id="A0A066VB51"/>
<feature type="compositionally biased region" description="Gly residues" evidence="2">
    <location>
        <begin position="662"/>
        <end position="684"/>
    </location>
</feature>
<dbReference type="GO" id="GO:0008270">
    <property type="term" value="F:zinc ion binding"/>
    <property type="evidence" value="ECO:0007669"/>
    <property type="project" value="UniProtKB-KW"/>
</dbReference>
<feature type="compositionally biased region" description="Polar residues" evidence="2">
    <location>
        <begin position="567"/>
        <end position="607"/>
    </location>
</feature>
<dbReference type="FunCoup" id="A0A066VB51">
    <property type="interactions" value="60"/>
</dbReference>
<comment type="caution">
    <text evidence="4">The sequence shown here is derived from an EMBL/GenBank/DDBJ whole genome shotgun (WGS) entry which is preliminary data.</text>
</comment>
<accession>A0A066VB51</accession>
<feature type="region of interest" description="Disordered" evidence="2">
    <location>
        <begin position="729"/>
        <end position="751"/>
    </location>
</feature>
<dbReference type="SUPFAM" id="SSF57850">
    <property type="entry name" value="RING/U-box"/>
    <property type="match status" value="1"/>
</dbReference>
<feature type="compositionally biased region" description="Low complexity" evidence="2">
    <location>
        <begin position="329"/>
        <end position="339"/>
    </location>
</feature>
<feature type="region of interest" description="Disordered" evidence="2">
    <location>
        <begin position="284"/>
        <end position="339"/>
    </location>
</feature>
<dbReference type="GeneID" id="25263024"/>